<protein>
    <recommendedName>
        <fullName evidence="7">Ribosomal protein S12</fullName>
    </recommendedName>
</protein>
<gene>
    <name evidence="5" type="ORF">DRE_02835</name>
</gene>
<dbReference type="CDD" id="cd03368">
    <property type="entry name" value="Ribosomal_S12"/>
    <property type="match status" value="1"/>
</dbReference>
<dbReference type="PANTHER" id="PTHR11652">
    <property type="entry name" value="30S RIBOSOMAL PROTEIN S12 FAMILY MEMBER"/>
    <property type="match status" value="1"/>
</dbReference>
<accession>W7I6T3</accession>
<dbReference type="AlphaFoldDB" id="W7I6T3"/>
<dbReference type="InterPro" id="IPR005679">
    <property type="entry name" value="Ribosomal_uS12_bac"/>
</dbReference>
<dbReference type="GO" id="GO:0015935">
    <property type="term" value="C:small ribosomal subunit"/>
    <property type="evidence" value="ECO:0007669"/>
    <property type="project" value="InterPro"/>
</dbReference>
<evidence type="ECO:0000256" key="1">
    <source>
        <dbReference type="ARBA" id="ARBA00005657"/>
    </source>
</evidence>
<organism evidence="5 6">
    <name type="scientific">Drechslerella stenobrocha 248</name>
    <dbReference type="NCBI Taxonomy" id="1043628"/>
    <lineage>
        <taxon>Eukaryota</taxon>
        <taxon>Fungi</taxon>
        <taxon>Dikarya</taxon>
        <taxon>Ascomycota</taxon>
        <taxon>Pezizomycotina</taxon>
        <taxon>Orbiliomycetes</taxon>
        <taxon>Orbiliales</taxon>
        <taxon>Orbiliaceae</taxon>
        <taxon>Drechslerella</taxon>
    </lineage>
</organism>
<reference evidence="5 6" key="1">
    <citation type="submission" date="2013-05" db="EMBL/GenBank/DDBJ databases">
        <title>Drechslerella stenobrocha genome reveals carnivorous origination and mechanical trapping mechanism of predatory fungi.</title>
        <authorList>
            <person name="Liu X."/>
            <person name="Zhang W."/>
            <person name="Liu K."/>
        </authorList>
    </citation>
    <scope>NUCLEOTIDE SEQUENCE [LARGE SCALE GENOMIC DNA]</scope>
    <source>
        <strain evidence="5 6">248</strain>
    </source>
</reference>
<proteinExistence type="inferred from homology"/>
<feature type="region of interest" description="Disordered" evidence="4">
    <location>
        <begin position="162"/>
        <end position="181"/>
    </location>
</feature>
<dbReference type="InterPro" id="IPR012340">
    <property type="entry name" value="NA-bd_OB-fold"/>
</dbReference>
<sequence>MITRKTFGFLSRHLFSPSASLSLRHTITRPTPFLQPVVPRLPALHAFSTSPLAQATYSQVLRGCRRPKKSHNRKPISPQITGRPGLKGVCLRVGTTKPKKPNSGERKIARVKLSSGNVITAYIPGEGHNIQTHSVVMVRGGRSQDCPGVRYHLVRGAYDLGGVPNRATSRSKYGTKKSKTD</sequence>
<dbReference type="HOGENOM" id="CLU_104295_0_1_1"/>
<keyword evidence="2" id="KW-0689">Ribosomal protein</keyword>
<comment type="similarity">
    <text evidence="1">Belongs to the universal ribosomal protein uS12 family.</text>
</comment>
<dbReference type="FunFam" id="2.40.50.140:FF:000099">
    <property type="entry name" value="Ribosomal protein S12, mitochondrial"/>
    <property type="match status" value="1"/>
</dbReference>
<keyword evidence="3" id="KW-0687">Ribonucleoprotein</keyword>
<dbReference type="SUPFAM" id="SSF50249">
    <property type="entry name" value="Nucleic acid-binding proteins"/>
    <property type="match status" value="1"/>
</dbReference>
<dbReference type="Gene3D" id="2.40.50.140">
    <property type="entry name" value="Nucleic acid-binding proteins"/>
    <property type="match status" value="1"/>
</dbReference>
<dbReference type="OrthoDB" id="361013at2759"/>
<dbReference type="GO" id="GO:0003735">
    <property type="term" value="F:structural constituent of ribosome"/>
    <property type="evidence" value="ECO:0007669"/>
    <property type="project" value="InterPro"/>
</dbReference>
<evidence type="ECO:0000256" key="3">
    <source>
        <dbReference type="ARBA" id="ARBA00023274"/>
    </source>
</evidence>
<dbReference type="Pfam" id="PF00164">
    <property type="entry name" value="Ribosom_S12_S23"/>
    <property type="match status" value="1"/>
</dbReference>
<dbReference type="PRINTS" id="PR01034">
    <property type="entry name" value="RIBOSOMALS12"/>
</dbReference>
<dbReference type="NCBIfam" id="TIGR00981">
    <property type="entry name" value="rpsL_bact"/>
    <property type="match status" value="1"/>
</dbReference>
<dbReference type="InterPro" id="IPR006032">
    <property type="entry name" value="Ribosomal_uS12"/>
</dbReference>
<keyword evidence="6" id="KW-1185">Reference proteome</keyword>
<evidence type="ECO:0000313" key="6">
    <source>
        <dbReference type="Proteomes" id="UP000024837"/>
    </source>
</evidence>
<dbReference type="EMBL" id="KI966407">
    <property type="protein sequence ID" value="EWC47953.1"/>
    <property type="molecule type" value="Genomic_DNA"/>
</dbReference>
<evidence type="ECO:0000313" key="5">
    <source>
        <dbReference type="EMBL" id="EWC47953.1"/>
    </source>
</evidence>
<evidence type="ECO:0008006" key="7">
    <source>
        <dbReference type="Google" id="ProtNLM"/>
    </source>
</evidence>
<evidence type="ECO:0000256" key="2">
    <source>
        <dbReference type="ARBA" id="ARBA00022980"/>
    </source>
</evidence>
<evidence type="ECO:0000256" key="4">
    <source>
        <dbReference type="SAM" id="MobiDB-lite"/>
    </source>
</evidence>
<name>W7I6T3_9PEZI</name>
<dbReference type="GO" id="GO:0006412">
    <property type="term" value="P:translation"/>
    <property type="evidence" value="ECO:0007669"/>
    <property type="project" value="InterPro"/>
</dbReference>
<dbReference type="Proteomes" id="UP000024837">
    <property type="component" value="Unassembled WGS sequence"/>
</dbReference>